<feature type="region of interest" description="Disordered" evidence="1">
    <location>
        <begin position="53"/>
        <end position="76"/>
    </location>
</feature>
<comment type="caution">
    <text evidence="3">The sequence shown here is derived from an EMBL/GenBank/DDBJ whole genome shotgun (WGS) entry which is preliminary data.</text>
</comment>
<sequence length="215" mass="22665">MNFAQEQKTGSRLTGFGVVVLIHVLLVWGLAAGLHKKVVDAVKGPIDVKVVEEEVKPPPPPEKVEPPPPDIKAPPPPYVPPPEVVVTAPPPPMAVQAPVSTTPPPSNNIAPTPAPAPPAPVAAPKPATKNAAGACTKMGKPETPAVNWSGSAEYKANISVKAGRVADVEFVPVRRITDRKAERAVLANLKSTLMDTYECPGDHPLLIQEFVINIE</sequence>
<keyword evidence="2" id="KW-0812">Transmembrane</keyword>
<keyword evidence="2" id="KW-0472">Membrane</keyword>
<name>A0ABW7FYS0_9BURK</name>
<organism evidence="3 4">
    <name type="scientific">Roseateles rivi</name>
    <dbReference type="NCBI Taxonomy" id="3299028"/>
    <lineage>
        <taxon>Bacteria</taxon>
        <taxon>Pseudomonadati</taxon>
        <taxon>Pseudomonadota</taxon>
        <taxon>Betaproteobacteria</taxon>
        <taxon>Burkholderiales</taxon>
        <taxon>Sphaerotilaceae</taxon>
        <taxon>Roseateles</taxon>
    </lineage>
</organism>
<evidence type="ECO:0000256" key="2">
    <source>
        <dbReference type="SAM" id="Phobius"/>
    </source>
</evidence>
<reference evidence="3 4" key="1">
    <citation type="submission" date="2024-08" db="EMBL/GenBank/DDBJ databases">
        <authorList>
            <person name="Lu H."/>
        </authorList>
    </citation>
    <scope>NUCLEOTIDE SEQUENCE [LARGE SCALE GENOMIC DNA]</scope>
    <source>
        <strain evidence="3 4">BYS180W</strain>
    </source>
</reference>
<feature type="region of interest" description="Disordered" evidence="1">
    <location>
        <begin position="95"/>
        <end position="127"/>
    </location>
</feature>
<keyword evidence="2" id="KW-1133">Transmembrane helix</keyword>
<dbReference type="PRINTS" id="PR01217">
    <property type="entry name" value="PRICHEXTENSN"/>
</dbReference>
<proteinExistence type="predicted"/>
<dbReference type="RefSeq" id="WP_394462702.1">
    <property type="nucleotide sequence ID" value="NZ_JBIGHZ010000005.1"/>
</dbReference>
<accession>A0ABW7FYS0</accession>
<feature type="compositionally biased region" description="Pro residues" evidence="1">
    <location>
        <begin position="101"/>
        <end position="123"/>
    </location>
</feature>
<evidence type="ECO:0000313" key="3">
    <source>
        <dbReference type="EMBL" id="MFG6449480.1"/>
    </source>
</evidence>
<feature type="transmembrane region" description="Helical" evidence="2">
    <location>
        <begin position="12"/>
        <end position="31"/>
    </location>
</feature>
<keyword evidence="4" id="KW-1185">Reference proteome</keyword>
<gene>
    <name evidence="3" type="ORF">ACG0Z6_14725</name>
</gene>
<evidence type="ECO:0000256" key="1">
    <source>
        <dbReference type="SAM" id="MobiDB-lite"/>
    </source>
</evidence>
<protein>
    <submittedName>
        <fullName evidence="3">ABC transporter substrate-binding protein</fullName>
    </submittedName>
</protein>
<dbReference type="EMBL" id="JBIGHZ010000005">
    <property type="protein sequence ID" value="MFG6449480.1"/>
    <property type="molecule type" value="Genomic_DNA"/>
</dbReference>
<feature type="compositionally biased region" description="Pro residues" evidence="1">
    <location>
        <begin position="57"/>
        <end position="76"/>
    </location>
</feature>
<dbReference type="Proteomes" id="UP001606099">
    <property type="component" value="Unassembled WGS sequence"/>
</dbReference>
<evidence type="ECO:0000313" key="4">
    <source>
        <dbReference type="Proteomes" id="UP001606099"/>
    </source>
</evidence>